<feature type="non-terminal residue" evidence="1">
    <location>
        <position position="1"/>
    </location>
</feature>
<evidence type="ECO:0000313" key="1">
    <source>
        <dbReference type="EMBL" id="MCH99952.1"/>
    </source>
</evidence>
<dbReference type="PANTHER" id="PTHR35732:SF1">
    <property type="entry name" value="OS10G0545100 PROTEIN"/>
    <property type="match status" value="1"/>
</dbReference>
<dbReference type="Proteomes" id="UP000265520">
    <property type="component" value="Unassembled WGS sequence"/>
</dbReference>
<dbReference type="AlphaFoldDB" id="A0A392NJG8"/>
<name>A0A392NJG8_9FABA</name>
<keyword evidence="2" id="KW-1185">Reference proteome</keyword>
<sequence>FFRMPPSSCYSLSHVSMPSSSFSCSSFNSNKLKWIQRVSSEELPNELVEDSKFVPINAEDPRYGPPVSHG</sequence>
<accession>A0A392NJG8</accession>
<reference evidence="1 2" key="1">
    <citation type="journal article" date="2018" name="Front. Plant Sci.">
        <title>Red Clover (Trifolium pratense) and Zigzag Clover (T. medium) - A Picture of Genomic Similarities and Differences.</title>
        <authorList>
            <person name="Dluhosova J."/>
            <person name="Istvanek J."/>
            <person name="Nedelnik J."/>
            <person name="Repkova J."/>
        </authorList>
    </citation>
    <scope>NUCLEOTIDE SEQUENCE [LARGE SCALE GENOMIC DNA]</scope>
    <source>
        <strain evidence="2">cv. 10/8</strain>
        <tissue evidence="1">Leaf</tissue>
    </source>
</reference>
<organism evidence="1 2">
    <name type="scientific">Trifolium medium</name>
    <dbReference type="NCBI Taxonomy" id="97028"/>
    <lineage>
        <taxon>Eukaryota</taxon>
        <taxon>Viridiplantae</taxon>
        <taxon>Streptophyta</taxon>
        <taxon>Embryophyta</taxon>
        <taxon>Tracheophyta</taxon>
        <taxon>Spermatophyta</taxon>
        <taxon>Magnoliopsida</taxon>
        <taxon>eudicotyledons</taxon>
        <taxon>Gunneridae</taxon>
        <taxon>Pentapetalae</taxon>
        <taxon>rosids</taxon>
        <taxon>fabids</taxon>
        <taxon>Fabales</taxon>
        <taxon>Fabaceae</taxon>
        <taxon>Papilionoideae</taxon>
        <taxon>50 kb inversion clade</taxon>
        <taxon>NPAAA clade</taxon>
        <taxon>Hologalegina</taxon>
        <taxon>IRL clade</taxon>
        <taxon>Trifolieae</taxon>
        <taxon>Trifolium</taxon>
    </lineage>
</organism>
<protein>
    <submittedName>
        <fullName evidence="1">Uncharacterized protein</fullName>
    </submittedName>
</protein>
<proteinExistence type="predicted"/>
<comment type="caution">
    <text evidence="1">The sequence shown here is derived from an EMBL/GenBank/DDBJ whole genome shotgun (WGS) entry which is preliminary data.</text>
</comment>
<dbReference type="EMBL" id="LXQA010041809">
    <property type="protein sequence ID" value="MCH99952.1"/>
    <property type="molecule type" value="Genomic_DNA"/>
</dbReference>
<dbReference type="PANTHER" id="PTHR35732">
    <property type="entry name" value="OS10G0545100 PROTEIN"/>
    <property type="match status" value="1"/>
</dbReference>
<evidence type="ECO:0000313" key="2">
    <source>
        <dbReference type="Proteomes" id="UP000265520"/>
    </source>
</evidence>